<dbReference type="Pfam" id="PF00732">
    <property type="entry name" value="GMC_oxred_N"/>
    <property type="match status" value="1"/>
</dbReference>
<dbReference type="InterPro" id="IPR000172">
    <property type="entry name" value="GMC_OxRdtase_N"/>
</dbReference>
<keyword evidence="7" id="KW-1185">Reference proteome</keyword>
<dbReference type="InterPro" id="IPR036188">
    <property type="entry name" value="FAD/NAD-bd_sf"/>
</dbReference>
<organism evidence="6 7">
    <name type="scientific">Carpinus fangiana</name>
    <dbReference type="NCBI Taxonomy" id="176857"/>
    <lineage>
        <taxon>Eukaryota</taxon>
        <taxon>Viridiplantae</taxon>
        <taxon>Streptophyta</taxon>
        <taxon>Embryophyta</taxon>
        <taxon>Tracheophyta</taxon>
        <taxon>Spermatophyta</taxon>
        <taxon>Magnoliopsida</taxon>
        <taxon>eudicotyledons</taxon>
        <taxon>Gunneridae</taxon>
        <taxon>Pentapetalae</taxon>
        <taxon>rosids</taxon>
        <taxon>fabids</taxon>
        <taxon>Fagales</taxon>
        <taxon>Betulaceae</taxon>
        <taxon>Carpinus</taxon>
    </lineage>
</organism>
<dbReference type="EMBL" id="CM017324">
    <property type="protein sequence ID" value="KAE8036870.1"/>
    <property type="molecule type" value="Genomic_DNA"/>
</dbReference>
<keyword evidence="2" id="KW-0285">Flavoprotein</keyword>
<name>A0A660KME7_9ROSI</name>
<evidence type="ECO:0000256" key="2">
    <source>
        <dbReference type="ARBA" id="ARBA00022630"/>
    </source>
</evidence>
<gene>
    <name evidence="6" type="ORF">FH972_009503</name>
</gene>
<evidence type="ECO:0000256" key="3">
    <source>
        <dbReference type="ARBA" id="ARBA00022827"/>
    </source>
</evidence>
<dbReference type="InterPro" id="IPR052542">
    <property type="entry name" value="Cholesterol_Oxidase"/>
</dbReference>
<dbReference type="InterPro" id="IPR029058">
    <property type="entry name" value="AB_hydrolase_fold"/>
</dbReference>
<evidence type="ECO:0000313" key="7">
    <source>
        <dbReference type="Proteomes" id="UP000327013"/>
    </source>
</evidence>
<dbReference type="Proteomes" id="UP000327013">
    <property type="component" value="Chromosome 4"/>
</dbReference>
<dbReference type="PANTHER" id="PTHR47470:SF1">
    <property type="entry name" value="FAD-DEPENDENT OXIDOREDUCTASE 2 FAD BINDING DOMAIN-CONTAINING PROTEIN"/>
    <property type="match status" value="1"/>
</dbReference>
<comment type="cofactor">
    <cofactor evidence="1">
        <name>FAD</name>
        <dbReference type="ChEBI" id="CHEBI:57692"/>
    </cofactor>
</comment>
<reference evidence="6 7" key="1">
    <citation type="submission" date="2019-06" db="EMBL/GenBank/DDBJ databases">
        <title>A chromosomal-level reference genome of Carpinus fangiana (Coryloideae, Betulaceae).</title>
        <authorList>
            <person name="Yang X."/>
            <person name="Wang Z."/>
            <person name="Zhang L."/>
            <person name="Hao G."/>
            <person name="Liu J."/>
            <person name="Yang Y."/>
        </authorList>
    </citation>
    <scope>NUCLEOTIDE SEQUENCE [LARGE SCALE GENOMIC DNA]</scope>
    <source>
        <strain evidence="6">Cfa_2016G</strain>
        <tissue evidence="6">Leaf</tissue>
    </source>
</reference>
<keyword evidence="4" id="KW-0560">Oxidoreductase</keyword>
<evidence type="ECO:0000259" key="5">
    <source>
        <dbReference type="Pfam" id="PF00732"/>
    </source>
</evidence>
<dbReference type="Gene3D" id="3.40.50.1820">
    <property type="entry name" value="alpha/beta hydrolase"/>
    <property type="match status" value="1"/>
</dbReference>
<sequence>MSSETSNYSQTRNATPSQFPRISRPVELLRSSYDVVVIGSGYGGGIAASRMARGRQSVCLLERGHEKWPGEYPVSLADAAKEFHVSGSFAPNDSKGVYVEGGSPTGLYHLVVGEGQNAFVGNGLGGTSLLNANIFLEMDDGVKEMAMWPKELRDKSTWDKYYSRAKKMLEPEPYPADYPEIPKLTLLQKQAELLGQTKNFYRPPQTTRFVDGPNSTGVEMNATTLTGQDATGINDGSKSSTLVNYLSDAWNWGAEMFCGCEVRHIENHPTGEGYIVYFAWHGSRRGQFKDNIYKDLMWVHAKKFVFLGAGSLGTTEILLRSKNMGLSISDSIGHNMSGNGDILAFGYNTDFSSNSMGNPAPSPTNPVGPCITGVIDCRDQENPLNGFVIEEGTVPKALAPLFQFMLESLPGSIAPTGRSTIEKIKSVFARLGSQLIGPYYSKGSIEKTQIYLIMSHDSRSEHAQYLNALLAKATAAVGGTFVQSPFYAALGQQEITVHAIGGARMSNDGTGLSGATNHLGGVFKGHGSDVHEGLIVCDGALVPGALGVNPFATISALAERSIELLAKQRSISIDFDTKNGVLDLFGRPAFPVLDDHTIEPAQSRTSRATINRTNGVEFSEVMSGFIHVAESVPEDFEVAAKIAQSKGEVANCFLSVKTYNTTELTHDPTNTGLLTGTFSHSALHGPFMIHRGSLQLFSVDSQQSDTNDLVYKFSMLNPSGEVLHFQGYKIINNEVTFSPSALWNATTTLYVTITRLVPTGTAVVGRGILHIRLSDFLSEVKTLQTNGGTTLSRIISAWSFASFFARNSLKHFLAPLNPLSYPTPTYSDFINVTPIAATYTLTATDGVHSQLYQYNPDQKYVASGKPVQTILFIPGASVDHQIFALPTIPRNAIDYFTAAGYRCYVVVHRVGKNIAALKGYTSFDARLDVRAAFEQIHAVQNSDHGAEPSKIYVISHCIGALALGMGLLSGSIKKDWIKGITTSQVFLTPKFSGQNVAKVYAPIRLTTLWSLFANSSWFDTRSSSESSLFQRAVDQILRLYPVWIRGGRREFCSSSVCHRGSLIFGRLWCHENLNEATHRQLDRFLGGISMRCLQHLEDMGQETIARLLRHQLLRRIW</sequence>
<evidence type="ECO:0000256" key="4">
    <source>
        <dbReference type="ARBA" id="ARBA00023002"/>
    </source>
</evidence>
<dbReference type="GO" id="GO:0016614">
    <property type="term" value="F:oxidoreductase activity, acting on CH-OH group of donors"/>
    <property type="evidence" value="ECO:0007669"/>
    <property type="project" value="InterPro"/>
</dbReference>
<accession>A0A660KME7</accession>
<dbReference type="SUPFAM" id="SSF53474">
    <property type="entry name" value="alpha/beta-Hydrolases"/>
    <property type="match status" value="1"/>
</dbReference>
<evidence type="ECO:0000313" key="6">
    <source>
        <dbReference type="EMBL" id="KAE8036870.1"/>
    </source>
</evidence>
<dbReference type="SUPFAM" id="SSF51905">
    <property type="entry name" value="FAD/NAD(P)-binding domain"/>
    <property type="match status" value="1"/>
</dbReference>
<feature type="domain" description="Glucose-methanol-choline oxidoreductase N-terminal" evidence="5">
    <location>
        <begin position="98"/>
        <end position="336"/>
    </location>
</feature>
<evidence type="ECO:0000256" key="1">
    <source>
        <dbReference type="ARBA" id="ARBA00001974"/>
    </source>
</evidence>
<dbReference type="GO" id="GO:0050660">
    <property type="term" value="F:flavin adenine dinucleotide binding"/>
    <property type="evidence" value="ECO:0007669"/>
    <property type="project" value="InterPro"/>
</dbReference>
<protein>
    <recommendedName>
        <fullName evidence="5">Glucose-methanol-choline oxidoreductase N-terminal domain-containing protein</fullName>
    </recommendedName>
</protein>
<proteinExistence type="predicted"/>
<dbReference type="PANTHER" id="PTHR47470">
    <property type="entry name" value="CHOLESTEROL OXIDASE"/>
    <property type="match status" value="1"/>
</dbReference>
<keyword evidence="3" id="KW-0274">FAD</keyword>
<dbReference type="AlphaFoldDB" id="A0A660KME7"/>
<dbReference type="Gene3D" id="3.50.50.60">
    <property type="entry name" value="FAD/NAD(P)-binding domain"/>
    <property type="match status" value="3"/>
</dbReference>
<dbReference type="OrthoDB" id="9974421at2759"/>